<proteinExistence type="predicted"/>
<sequence length="140" mass="15174">MFAVPFAAFAAGPQAACDQAGSQAALNACSAGDFTKADQELNRVWKAIQTKYKDQPVFLEKLKASQKLWLQFRDAEVDALYPVGKNENAGAQYGSSYPMCVGQAKARLTQQRTEQLKAWLDGAQEGDVCAGSIKHSAELK</sequence>
<evidence type="ECO:0000259" key="1">
    <source>
        <dbReference type="Pfam" id="PF07007"/>
    </source>
</evidence>
<keyword evidence="3" id="KW-1185">Reference proteome</keyword>
<gene>
    <name evidence="2" type="ORF">ISS97_12480</name>
</gene>
<dbReference type="Proteomes" id="UP001620408">
    <property type="component" value="Unassembled WGS sequence"/>
</dbReference>
<dbReference type="InterPro" id="IPR009739">
    <property type="entry name" value="LprI-like_N"/>
</dbReference>
<protein>
    <submittedName>
        <fullName evidence="2">DUF1311 domain-containing protein</fullName>
    </submittedName>
</protein>
<name>A0ABW8K5A6_9GAMM</name>
<reference evidence="2 3" key="1">
    <citation type="submission" date="2020-10" db="EMBL/GenBank/DDBJ databases">
        <title>Phylogeny of dyella-like bacteria.</title>
        <authorList>
            <person name="Fu J."/>
        </authorList>
    </citation>
    <scope>NUCLEOTIDE SEQUENCE [LARGE SCALE GENOMIC DNA]</scope>
    <source>
        <strain evidence="2 3">BB4</strain>
    </source>
</reference>
<dbReference type="EMBL" id="JADIKD010000011">
    <property type="protein sequence ID" value="MFK2918084.1"/>
    <property type="molecule type" value="Genomic_DNA"/>
</dbReference>
<dbReference type="Gene3D" id="1.20.1270.180">
    <property type="match status" value="1"/>
</dbReference>
<evidence type="ECO:0000313" key="2">
    <source>
        <dbReference type="EMBL" id="MFK2918084.1"/>
    </source>
</evidence>
<comment type="caution">
    <text evidence="2">The sequence shown here is derived from an EMBL/GenBank/DDBJ whole genome shotgun (WGS) entry which is preliminary data.</text>
</comment>
<accession>A0ABW8K5A6</accession>
<feature type="domain" description="Lysozyme inhibitor LprI-like N-terminal" evidence="1">
    <location>
        <begin position="17"/>
        <end position="116"/>
    </location>
</feature>
<dbReference type="Pfam" id="PF07007">
    <property type="entry name" value="LprI"/>
    <property type="match status" value="1"/>
</dbReference>
<evidence type="ECO:0000313" key="3">
    <source>
        <dbReference type="Proteomes" id="UP001620408"/>
    </source>
</evidence>
<organism evidence="2 3">
    <name type="scientific">Dyella koreensis</name>
    <dbReference type="NCBI Taxonomy" id="311235"/>
    <lineage>
        <taxon>Bacteria</taxon>
        <taxon>Pseudomonadati</taxon>
        <taxon>Pseudomonadota</taxon>
        <taxon>Gammaproteobacteria</taxon>
        <taxon>Lysobacterales</taxon>
        <taxon>Rhodanobacteraceae</taxon>
        <taxon>Dyella</taxon>
    </lineage>
</organism>